<dbReference type="PANTHER" id="PTHR19321:SF1">
    <property type="entry name" value="PROTEIN REGULATOR OF CYTOKINESIS 1"/>
    <property type="match status" value="1"/>
</dbReference>
<dbReference type="GO" id="GO:0008017">
    <property type="term" value="F:microtubule binding"/>
    <property type="evidence" value="ECO:0007669"/>
    <property type="project" value="InterPro"/>
</dbReference>
<evidence type="ECO:0008006" key="5">
    <source>
        <dbReference type="Google" id="ProtNLM"/>
    </source>
</evidence>
<dbReference type="GO" id="GO:0005737">
    <property type="term" value="C:cytoplasm"/>
    <property type="evidence" value="ECO:0007669"/>
    <property type="project" value="TreeGrafter"/>
</dbReference>
<dbReference type="GO" id="GO:1990023">
    <property type="term" value="C:mitotic spindle midzone"/>
    <property type="evidence" value="ECO:0007669"/>
    <property type="project" value="TreeGrafter"/>
</dbReference>
<evidence type="ECO:0000313" key="3">
    <source>
        <dbReference type="EMBL" id="CDQ61451.1"/>
    </source>
</evidence>
<gene>
    <name evidence="3" type="ORF">GSONMT00065256001</name>
</gene>
<feature type="coiled-coil region" evidence="1">
    <location>
        <begin position="470"/>
        <end position="500"/>
    </location>
</feature>
<dbReference type="PANTHER" id="PTHR19321">
    <property type="entry name" value="PROTEIN REGULATOR OF CYTOKINESIS 1 PRC1-RELATED"/>
    <property type="match status" value="1"/>
</dbReference>
<dbReference type="GO" id="GO:0051256">
    <property type="term" value="P:mitotic spindle midzone assembly"/>
    <property type="evidence" value="ECO:0007669"/>
    <property type="project" value="TreeGrafter"/>
</dbReference>
<name>A0A060W339_ONCMY</name>
<dbReference type="Gene3D" id="1.20.58.1520">
    <property type="match status" value="1"/>
</dbReference>
<feature type="compositionally biased region" description="Low complexity" evidence="2">
    <location>
        <begin position="528"/>
        <end position="545"/>
    </location>
</feature>
<sequence length="665" mass="76506">MSPAHSSEVLAAESVACLNKALCHLKDIWEEIGIPEDQRLQRTNVVKNHIKGLLDMMITEEESLRTRLLSSIEACRKQLDTLCLELQLPPFEEERGVTMLQQEKEIRTQVEMLVKERTQRMQQLKALTERDQGLCDTLCSDPYALDPNAVPSLEQLDGFRQHIVSQTTEKERRHAEFVGIKRQIILCMDDLDQLPETSFEKDIIWRTRRPSACPKTTSPHSNSFSANRPTRITFLHFNNTVSVHYHFTIDHVNILICILLLISLEERKAENQAVCEAHREKIQELWHRLQVPQEERELFSEHMVVSKKKNLDALEAEGRRLMELKQLNMQNVTEAIRSEIAVLWEKCFFSSDQQQAFVPYYSNDFTEQLLGLHEAEILRLKQHYEEHKELFEGVQRWEESWRLFLELEKKATDPSRFTNRGGNLLKEEKQKAELHKSLPKLEKKLKAQIDVWEQEQAREFLVNGQKFLQFVEEQWELHRIEKENEKLERQLKKSKQIEVDMLYGTAVRTPTKRRFLGTTTPSKARKFNGTTSSLSSANSNSTMRSAYGGTVCHSPSRPPLSVNKVPSVRTPGRSKPPLAGLQERNKENMGQVTGVGVPLQSGGFKTLASPQRNFSINSVASTYSEFATGLINTVIESVQSRFRDLSKATNTKSKPDILNSTIAHL</sequence>
<protein>
    <recommendedName>
        <fullName evidence="5">Protein regulator of cytokinesis 1</fullName>
    </recommendedName>
</protein>
<evidence type="ECO:0000256" key="1">
    <source>
        <dbReference type="SAM" id="Coils"/>
    </source>
</evidence>
<accession>A0A060W339</accession>
<dbReference type="STRING" id="8022.A0A060W339"/>
<organism evidence="3 4">
    <name type="scientific">Oncorhynchus mykiss</name>
    <name type="common">Rainbow trout</name>
    <name type="synonym">Salmo gairdneri</name>
    <dbReference type="NCBI Taxonomy" id="8022"/>
    <lineage>
        <taxon>Eukaryota</taxon>
        <taxon>Metazoa</taxon>
        <taxon>Chordata</taxon>
        <taxon>Craniata</taxon>
        <taxon>Vertebrata</taxon>
        <taxon>Euteleostomi</taxon>
        <taxon>Actinopterygii</taxon>
        <taxon>Neopterygii</taxon>
        <taxon>Teleostei</taxon>
        <taxon>Protacanthopterygii</taxon>
        <taxon>Salmoniformes</taxon>
        <taxon>Salmonidae</taxon>
        <taxon>Salmoninae</taxon>
        <taxon>Oncorhynchus</taxon>
    </lineage>
</organism>
<keyword evidence="1" id="KW-0175">Coiled coil</keyword>
<dbReference type="InterPro" id="IPR007145">
    <property type="entry name" value="MAP65_Ase1_PRC1"/>
</dbReference>
<feature type="region of interest" description="Disordered" evidence="2">
    <location>
        <begin position="520"/>
        <end position="580"/>
    </location>
</feature>
<evidence type="ECO:0000313" key="4">
    <source>
        <dbReference type="Proteomes" id="UP000193380"/>
    </source>
</evidence>
<dbReference type="Pfam" id="PF03999">
    <property type="entry name" value="MAP65_ASE1"/>
    <property type="match status" value="1"/>
</dbReference>
<reference evidence="3" key="2">
    <citation type="submission" date="2014-03" db="EMBL/GenBank/DDBJ databases">
        <authorList>
            <person name="Genoscope - CEA"/>
        </authorList>
    </citation>
    <scope>NUCLEOTIDE SEQUENCE</scope>
</reference>
<reference evidence="3" key="1">
    <citation type="journal article" date="2014" name="Nat. Commun.">
        <title>The rainbow trout genome provides novel insights into evolution after whole-genome duplication in vertebrates.</title>
        <authorList>
            <person name="Berthelot C."/>
            <person name="Brunet F."/>
            <person name="Chalopin D."/>
            <person name="Juanchich A."/>
            <person name="Bernard M."/>
            <person name="Noel B."/>
            <person name="Bento P."/>
            <person name="Da Silva C."/>
            <person name="Labadie K."/>
            <person name="Alberti A."/>
            <person name="Aury J.M."/>
            <person name="Louis A."/>
            <person name="Dehais P."/>
            <person name="Bardou P."/>
            <person name="Montfort J."/>
            <person name="Klopp C."/>
            <person name="Cabau C."/>
            <person name="Gaspin C."/>
            <person name="Thorgaard G.H."/>
            <person name="Boussaha M."/>
            <person name="Quillet E."/>
            <person name="Guyomard R."/>
            <person name="Galiana D."/>
            <person name="Bobe J."/>
            <person name="Volff J.N."/>
            <person name="Genet C."/>
            <person name="Wincker P."/>
            <person name="Jaillon O."/>
            <person name="Roest Crollius H."/>
            <person name="Guiguen Y."/>
        </authorList>
    </citation>
    <scope>NUCLEOTIDE SEQUENCE [LARGE SCALE GENOMIC DNA]</scope>
</reference>
<dbReference type="AlphaFoldDB" id="A0A060W339"/>
<dbReference type="EMBL" id="FR904381">
    <property type="protein sequence ID" value="CDQ61451.1"/>
    <property type="molecule type" value="Genomic_DNA"/>
</dbReference>
<evidence type="ECO:0000256" key="2">
    <source>
        <dbReference type="SAM" id="MobiDB-lite"/>
    </source>
</evidence>
<proteinExistence type="predicted"/>
<dbReference type="Proteomes" id="UP000193380">
    <property type="component" value="Unassembled WGS sequence"/>
</dbReference>
<dbReference type="PaxDb" id="8022-A0A060W339"/>